<keyword evidence="5" id="KW-0931">ER-Golgi transport</keyword>
<keyword evidence="7 10" id="KW-0175">Coiled coil</keyword>
<comment type="caution">
    <text evidence="13">The sequence shown here is derived from an EMBL/GenBank/DDBJ whole genome shotgun (WGS) entry which is preliminary data.</text>
</comment>
<dbReference type="AlphaFoldDB" id="A0A2S5B2F3"/>
<name>A0A2S5B2F3_9BASI</name>
<feature type="compositionally biased region" description="Basic and acidic residues" evidence="11">
    <location>
        <begin position="821"/>
        <end position="833"/>
    </location>
</feature>
<dbReference type="Proteomes" id="UP000237144">
    <property type="component" value="Unassembled WGS sequence"/>
</dbReference>
<evidence type="ECO:0000256" key="7">
    <source>
        <dbReference type="ARBA" id="ARBA00023054"/>
    </source>
</evidence>
<dbReference type="STRING" id="741276.A0A2S5B2F3"/>
<reference evidence="13 14" key="1">
    <citation type="journal article" date="2018" name="Front. Microbiol.">
        <title>Prospects for Fungal Bioremediation of Acidic Radioactive Waste Sites: Characterization and Genome Sequence of Rhodotorula taiwanensis MD1149.</title>
        <authorList>
            <person name="Tkavc R."/>
            <person name="Matrosova V.Y."/>
            <person name="Grichenko O.E."/>
            <person name="Gostincar C."/>
            <person name="Volpe R.P."/>
            <person name="Klimenkova P."/>
            <person name="Gaidamakova E.K."/>
            <person name="Zhou C.E."/>
            <person name="Stewart B.J."/>
            <person name="Lyman M.G."/>
            <person name="Malfatti S.A."/>
            <person name="Rubinfeld B."/>
            <person name="Courtot M."/>
            <person name="Singh J."/>
            <person name="Dalgard C.L."/>
            <person name="Hamilton T."/>
            <person name="Frey K.G."/>
            <person name="Gunde-Cimerman N."/>
            <person name="Dugan L."/>
            <person name="Daly M.J."/>
        </authorList>
    </citation>
    <scope>NUCLEOTIDE SEQUENCE [LARGE SCALE GENOMIC DNA]</scope>
    <source>
        <strain evidence="13 14">MD1149</strain>
    </source>
</reference>
<dbReference type="GO" id="GO:0031201">
    <property type="term" value="C:SNARE complex"/>
    <property type="evidence" value="ECO:0007669"/>
    <property type="project" value="TreeGrafter"/>
</dbReference>
<feature type="coiled-coil region" evidence="10">
    <location>
        <begin position="81"/>
        <end position="115"/>
    </location>
</feature>
<evidence type="ECO:0000259" key="12">
    <source>
        <dbReference type="Pfam" id="PF03908"/>
    </source>
</evidence>
<proteinExistence type="inferred from homology"/>
<keyword evidence="4" id="KW-0256">Endoplasmic reticulum</keyword>
<feature type="compositionally biased region" description="Low complexity" evidence="11">
    <location>
        <begin position="158"/>
        <end position="178"/>
    </location>
</feature>
<feature type="compositionally biased region" description="Low complexity" evidence="11">
    <location>
        <begin position="1010"/>
        <end position="1019"/>
    </location>
</feature>
<sequence length="1164" mass="123710">MFCRSLVISFDSDHNHIRLMPPPAHTPAPAALRAPPAPPTLPGDFQDAATAIERRLVDVEQYQVPQLAECRGPLSFHNELATAIRQELARARRDLDELKVEADDLDRAKERVAASQLIASIQQRLDSCTRAYRQAVVASKRQIDASAHLVAREELFASTSGRGSPAPGAGGSARAKSPMPGQGGDDALMQATSDVTEGLRRTLQLMQQEIDRSMVSNELLESQTQTMQLTSNQYSTLSSLMNTSKNLITTLERSNILDRLVLFGAFAFFAAVCAHIFKKRVIDRGVHGVGALGGIVAKGGGAVAGLASKAQTSDAIAEEATQVVKRGVADEWARATAAAAGAAGAVRAGIDMARSKANQVVTDRDVPTQTPSLVDSARHPSPPQRDAFEEAVPFEEEPFTAPVQSETDSDADSVIDEMTDSARESVRIVEDDTSLEEPVATAAVSDEPLKPAVVEPLDDHYDDTVSDEDGYPASDEESYDSEDLQSATGIDNDDDDADNDDDDEVTFPEAHEAETVAPRQPHPPTPSLPDILDLAFETPNAEEPPARMPDLQDDALSMDSGVALGGDDDHATKFDVEEDWSDEGEGLIDPIVEGDPETSADTEGETTVGGFQPDPVEAEAASDPEEFEEELVALDVAGVVGQDSASTSAEPLPSEPLQLLDLDLPTDYSDLDLDAAPEYVWPVDYESTLQAEPLDGIEVQSLPRDVAGVEGTTRPLDIVTEEDAPPPLDVEELGFVPASDATEIGGQAVSADLPIDLDTEQTIWSDSTATKSLGDESAHYLDDVTTDNVPYEEVEQADESLLEAILEQQMGYAAGPGAFGDRPDFQDAERDGTGEALSGPVDTEGATSSLPEEVAPDLPPASEGRALLGDDEDEDDDEEDDHDPAEMASVHEASTYASTIAPTDEPTAPATSEDLARTMPPASPHAASTSTSPDAAASVDADDLPPSPTDPLEPAAPAAPVSAPEGAAVRSSAPPPEENHADEGAQSRSHRATEAAQTPASSPTHDTAQLEEPLLQQPELSDELELASAPEDSLVPTHAEAEIVEHGTGQADAHLDEIIEPSADYWEPENVLAADPIAVSTYDDDLELPESIPQTAYDRDFVEDIDEVLGSDLAPNEEGETSERHAEDVDRTPRGEETSAPAEDAAEDELDDFADDEDGIVRML</sequence>
<feature type="compositionally biased region" description="Acidic residues" evidence="11">
    <location>
        <begin position="1109"/>
        <end position="1120"/>
    </location>
</feature>
<evidence type="ECO:0000256" key="5">
    <source>
        <dbReference type="ARBA" id="ARBA00022892"/>
    </source>
</evidence>
<feature type="compositionally biased region" description="Acidic residues" evidence="11">
    <location>
        <begin position="464"/>
        <end position="483"/>
    </location>
</feature>
<feature type="region of interest" description="Disordered" evidence="11">
    <location>
        <begin position="22"/>
        <end position="42"/>
    </location>
</feature>
<dbReference type="InterPro" id="IPR056173">
    <property type="entry name" value="Sec20_C"/>
</dbReference>
<dbReference type="GO" id="GO:0006890">
    <property type="term" value="P:retrograde vesicle-mediated transport, Golgi to endoplasmic reticulum"/>
    <property type="evidence" value="ECO:0007669"/>
    <property type="project" value="InterPro"/>
</dbReference>
<feature type="region of interest" description="Disordered" evidence="11">
    <location>
        <begin position="813"/>
        <end position="1052"/>
    </location>
</feature>
<evidence type="ECO:0000256" key="4">
    <source>
        <dbReference type="ARBA" id="ARBA00022824"/>
    </source>
</evidence>
<keyword evidence="8" id="KW-0472">Membrane</keyword>
<comment type="subcellular location">
    <subcellularLocation>
        <location evidence="1">Endoplasmic reticulum membrane</location>
        <topology evidence="1">Single-pass type IV membrane protein</topology>
    </subcellularLocation>
</comment>
<feature type="region of interest" description="Disordered" evidence="11">
    <location>
        <begin position="158"/>
        <end position="187"/>
    </location>
</feature>
<comment type="similarity">
    <text evidence="9">Belongs to the SEC20 family.</text>
</comment>
<evidence type="ECO:0000256" key="8">
    <source>
        <dbReference type="ARBA" id="ARBA00023136"/>
    </source>
</evidence>
<accession>A0A2S5B2F3</accession>
<evidence type="ECO:0000256" key="3">
    <source>
        <dbReference type="ARBA" id="ARBA00022692"/>
    </source>
</evidence>
<feature type="compositionally biased region" description="Acidic residues" evidence="11">
    <location>
        <begin position="491"/>
        <end position="506"/>
    </location>
</feature>
<keyword evidence="2" id="KW-0813">Transport</keyword>
<dbReference type="Pfam" id="PF03908">
    <property type="entry name" value="Sec20"/>
    <property type="match status" value="1"/>
</dbReference>
<evidence type="ECO:0000256" key="2">
    <source>
        <dbReference type="ARBA" id="ARBA00022448"/>
    </source>
</evidence>
<feature type="compositionally biased region" description="Polar residues" evidence="11">
    <location>
        <begin position="359"/>
        <end position="373"/>
    </location>
</feature>
<feature type="compositionally biased region" description="Low complexity" evidence="11">
    <location>
        <begin position="952"/>
        <end position="968"/>
    </location>
</feature>
<keyword evidence="14" id="KW-1185">Reference proteome</keyword>
<feature type="compositionally biased region" description="Low complexity" evidence="11">
    <location>
        <begin position="924"/>
        <end position="939"/>
    </location>
</feature>
<dbReference type="PANTHER" id="PTHR12825:SF0">
    <property type="entry name" value="VESICLE TRANSPORT PROTEIN SEC20"/>
    <property type="match status" value="1"/>
</dbReference>
<organism evidence="13 14">
    <name type="scientific">Rhodotorula taiwanensis</name>
    <dbReference type="NCBI Taxonomy" id="741276"/>
    <lineage>
        <taxon>Eukaryota</taxon>
        <taxon>Fungi</taxon>
        <taxon>Dikarya</taxon>
        <taxon>Basidiomycota</taxon>
        <taxon>Pucciniomycotina</taxon>
        <taxon>Microbotryomycetes</taxon>
        <taxon>Sporidiobolales</taxon>
        <taxon>Sporidiobolaceae</taxon>
        <taxon>Rhodotorula</taxon>
    </lineage>
</organism>
<feature type="compositionally biased region" description="Acidic residues" evidence="11">
    <location>
        <begin position="616"/>
        <end position="626"/>
    </location>
</feature>
<feature type="region of interest" description="Disordered" evidence="11">
    <location>
        <begin position="1109"/>
        <end position="1164"/>
    </location>
</feature>
<evidence type="ECO:0000313" key="13">
    <source>
        <dbReference type="EMBL" id="POY70963.1"/>
    </source>
</evidence>
<gene>
    <name evidence="13" type="ORF">BMF94_6025</name>
</gene>
<keyword evidence="6" id="KW-1133">Transmembrane helix</keyword>
<feature type="compositionally biased region" description="Polar residues" evidence="11">
    <location>
        <begin position="995"/>
        <end position="1007"/>
    </location>
</feature>
<protein>
    <recommendedName>
        <fullName evidence="12">Sec20 C-terminal domain-containing protein</fullName>
    </recommendedName>
</protein>
<feature type="compositionally biased region" description="Acidic residues" evidence="11">
    <location>
        <begin position="719"/>
        <end position="728"/>
    </location>
</feature>
<keyword evidence="3" id="KW-0812">Transmembrane</keyword>
<dbReference type="PANTHER" id="PTHR12825">
    <property type="entry name" value="BNIP1-RELATED"/>
    <property type="match status" value="1"/>
</dbReference>
<evidence type="ECO:0000256" key="10">
    <source>
        <dbReference type="SAM" id="Coils"/>
    </source>
</evidence>
<feature type="region of interest" description="Disordered" evidence="11">
    <location>
        <begin position="423"/>
        <end position="626"/>
    </location>
</feature>
<dbReference type="OrthoDB" id="46868at2759"/>
<feature type="compositionally biased region" description="Acidic residues" evidence="11">
    <location>
        <begin position="869"/>
        <end position="883"/>
    </location>
</feature>
<feature type="domain" description="Sec20 C-terminal" evidence="12">
    <location>
        <begin position="191"/>
        <end position="281"/>
    </location>
</feature>
<feature type="compositionally biased region" description="Acidic residues" evidence="11">
    <location>
        <begin position="576"/>
        <end position="604"/>
    </location>
</feature>
<feature type="region of interest" description="Disordered" evidence="11">
    <location>
        <begin position="705"/>
        <end position="728"/>
    </location>
</feature>
<feature type="region of interest" description="Disordered" evidence="11">
    <location>
        <begin position="359"/>
        <end position="385"/>
    </location>
</feature>
<feature type="compositionally biased region" description="Acidic residues" evidence="11">
    <location>
        <begin position="1144"/>
        <end position="1158"/>
    </location>
</feature>
<dbReference type="GO" id="GO:0005484">
    <property type="term" value="F:SNAP receptor activity"/>
    <property type="evidence" value="ECO:0007669"/>
    <property type="project" value="InterPro"/>
</dbReference>
<evidence type="ECO:0000256" key="9">
    <source>
        <dbReference type="ARBA" id="ARBA00037934"/>
    </source>
</evidence>
<dbReference type="InterPro" id="IPR005606">
    <property type="entry name" value="Sec20"/>
</dbReference>
<evidence type="ECO:0000256" key="11">
    <source>
        <dbReference type="SAM" id="MobiDB-lite"/>
    </source>
</evidence>
<dbReference type="EMBL" id="PJQD01000093">
    <property type="protein sequence ID" value="POY70963.1"/>
    <property type="molecule type" value="Genomic_DNA"/>
</dbReference>
<feature type="compositionally biased region" description="Basic and acidic residues" evidence="11">
    <location>
        <begin position="1121"/>
        <end position="1137"/>
    </location>
</feature>
<dbReference type="GO" id="GO:0005789">
    <property type="term" value="C:endoplasmic reticulum membrane"/>
    <property type="evidence" value="ECO:0007669"/>
    <property type="project" value="UniProtKB-SubCell"/>
</dbReference>
<evidence type="ECO:0000256" key="6">
    <source>
        <dbReference type="ARBA" id="ARBA00022989"/>
    </source>
</evidence>
<evidence type="ECO:0000313" key="14">
    <source>
        <dbReference type="Proteomes" id="UP000237144"/>
    </source>
</evidence>
<evidence type="ECO:0000256" key="1">
    <source>
        <dbReference type="ARBA" id="ARBA00004163"/>
    </source>
</evidence>